<keyword evidence="4" id="KW-1185">Reference proteome</keyword>
<reference evidence="3 4" key="1">
    <citation type="submission" date="2021-06" db="EMBL/GenBank/DDBJ databases">
        <title>Caerostris extrusa draft genome.</title>
        <authorList>
            <person name="Kono N."/>
            <person name="Arakawa K."/>
        </authorList>
    </citation>
    <scope>NUCLEOTIDE SEQUENCE [LARGE SCALE GENOMIC DNA]</scope>
</reference>
<organism evidence="3 4">
    <name type="scientific">Caerostris extrusa</name>
    <name type="common">Bark spider</name>
    <name type="synonym">Caerostris bankana</name>
    <dbReference type="NCBI Taxonomy" id="172846"/>
    <lineage>
        <taxon>Eukaryota</taxon>
        <taxon>Metazoa</taxon>
        <taxon>Ecdysozoa</taxon>
        <taxon>Arthropoda</taxon>
        <taxon>Chelicerata</taxon>
        <taxon>Arachnida</taxon>
        <taxon>Araneae</taxon>
        <taxon>Araneomorphae</taxon>
        <taxon>Entelegynae</taxon>
        <taxon>Araneoidea</taxon>
        <taxon>Araneidae</taxon>
        <taxon>Caerostris</taxon>
    </lineage>
</organism>
<keyword evidence="2" id="KW-1133">Transmembrane helix</keyword>
<dbReference type="EMBL" id="BPLR01016794">
    <property type="protein sequence ID" value="GIY86431.1"/>
    <property type="molecule type" value="Genomic_DNA"/>
</dbReference>
<evidence type="ECO:0000256" key="2">
    <source>
        <dbReference type="SAM" id="Phobius"/>
    </source>
</evidence>
<accession>A0AAV4WX25</accession>
<comment type="caution">
    <text evidence="3">The sequence shown here is derived from an EMBL/GenBank/DDBJ whole genome shotgun (WGS) entry which is preliminary data.</text>
</comment>
<name>A0AAV4WX25_CAEEX</name>
<proteinExistence type="predicted"/>
<feature type="transmembrane region" description="Helical" evidence="2">
    <location>
        <begin position="72"/>
        <end position="91"/>
    </location>
</feature>
<evidence type="ECO:0000313" key="3">
    <source>
        <dbReference type="EMBL" id="GIY86431.1"/>
    </source>
</evidence>
<dbReference type="Proteomes" id="UP001054945">
    <property type="component" value="Unassembled WGS sequence"/>
</dbReference>
<dbReference type="AlphaFoldDB" id="A0AAV4WX25"/>
<feature type="compositionally biased region" description="Basic residues" evidence="1">
    <location>
        <begin position="1"/>
        <end position="12"/>
    </location>
</feature>
<gene>
    <name evidence="3" type="ORF">CEXT_153511</name>
</gene>
<evidence type="ECO:0000313" key="4">
    <source>
        <dbReference type="Proteomes" id="UP001054945"/>
    </source>
</evidence>
<keyword evidence="2" id="KW-0812">Transmembrane</keyword>
<keyword evidence="2" id="KW-0472">Membrane</keyword>
<protein>
    <submittedName>
        <fullName evidence="3">Uncharacterized protein</fullName>
    </submittedName>
</protein>
<evidence type="ECO:0000256" key="1">
    <source>
        <dbReference type="SAM" id="MobiDB-lite"/>
    </source>
</evidence>
<sequence length="168" mass="18969">MTYLHAYRRTHRSSWGPPSGLSGGFGAPANQLKDIKETKAGSRIGGRTYNRGLEQFSSNKPHNKQANNFQSTVYIIYMYICIPVYMLPSLYRNSNAVVFLDSILQDSISPTPELRRDNQSSFIHWAITNKHITSNKTNPAWVQPAKGPPIKLSLAHLNKGRRYFGDDT</sequence>
<feature type="region of interest" description="Disordered" evidence="1">
    <location>
        <begin position="1"/>
        <end position="22"/>
    </location>
</feature>